<protein>
    <submittedName>
        <fullName evidence="1">Uncharacterized protein</fullName>
    </submittedName>
</protein>
<keyword evidence="2" id="KW-1185">Reference proteome</keyword>
<organism evidence="1 2">
    <name type="scientific">Frondihabitans cladoniiphilus</name>
    <dbReference type="NCBI Taxonomy" id="715785"/>
    <lineage>
        <taxon>Bacteria</taxon>
        <taxon>Bacillati</taxon>
        <taxon>Actinomycetota</taxon>
        <taxon>Actinomycetes</taxon>
        <taxon>Micrococcales</taxon>
        <taxon>Microbacteriaceae</taxon>
        <taxon>Frondihabitans</taxon>
    </lineage>
</organism>
<comment type="caution">
    <text evidence="1">The sequence shown here is derived from an EMBL/GenBank/DDBJ whole genome shotgun (WGS) entry which is preliminary data.</text>
</comment>
<evidence type="ECO:0000313" key="1">
    <source>
        <dbReference type="EMBL" id="GAA4664535.1"/>
    </source>
</evidence>
<dbReference type="Proteomes" id="UP001501295">
    <property type="component" value="Unassembled WGS sequence"/>
</dbReference>
<sequence>MVAENAEYEAAETMTPEAIRAAGMAIQAAILAVNGVTKGMTVLPRGADPGDRTVALQVMHDALVRRARRGGASEAPDRLVLSKLRAAETGHKRADVPSSEVVAFGLWTFA</sequence>
<reference evidence="2" key="1">
    <citation type="journal article" date="2019" name="Int. J. Syst. Evol. Microbiol.">
        <title>The Global Catalogue of Microorganisms (GCM) 10K type strain sequencing project: providing services to taxonomists for standard genome sequencing and annotation.</title>
        <authorList>
            <consortium name="The Broad Institute Genomics Platform"/>
            <consortium name="The Broad Institute Genome Sequencing Center for Infectious Disease"/>
            <person name="Wu L."/>
            <person name="Ma J."/>
        </authorList>
    </citation>
    <scope>NUCLEOTIDE SEQUENCE [LARGE SCALE GENOMIC DNA]</scope>
    <source>
        <strain evidence="2">JCM 18956</strain>
    </source>
</reference>
<dbReference type="EMBL" id="BAABLM010000001">
    <property type="protein sequence ID" value="GAA4664535.1"/>
    <property type="molecule type" value="Genomic_DNA"/>
</dbReference>
<accession>A0ABP8VIM6</accession>
<gene>
    <name evidence="1" type="ORF">GCM10025780_01840</name>
</gene>
<evidence type="ECO:0000313" key="2">
    <source>
        <dbReference type="Proteomes" id="UP001501295"/>
    </source>
</evidence>
<name>A0ABP8VIM6_9MICO</name>
<proteinExistence type="predicted"/>